<dbReference type="Gene3D" id="3.40.630.30">
    <property type="match status" value="1"/>
</dbReference>
<organism evidence="2 3">
    <name type="scientific">Polaribacter marinaquae</name>
    <dbReference type="NCBI Taxonomy" id="1642819"/>
    <lineage>
        <taxon>Bacteria</taxon>
        <taxon>Pseudomonadati</taxon>
        <taxon>Bacteroidota</taxon>
        <taxon>Flavobacteriia</taxon>
        <taxon>Flavobacteriales</taxon>
        <taxon>Flavobacteriaceae</taxon>
    </lineage>
</organism>
<dbReference type="Pfam" id="PF00583">
    <property type="entry name" value="Acetyltransf_1"/>
    <property type="match status" value="1"/>
</dbReference>
<evidence type="ECO:0000313" key="2">
    <source>
        <dbReference type="EMBL" id="WYW54686.1"/>
    </source>
</evidence>
<dbReference type="Proteomes" id="UP001491088">
    <property type="component" value="Chromosome"/>
</dbReference>
<reference evidence="2 3" key="1">
    <citation type="submission" date="2024-03" db="EMBL/GenBank/DDBJ databases">
        <authorList>
            <person name="Cao K."/>
        </authorList>
    </citation>
    <scope>NUCLEOTIDE SEQUENCE [LARGE SCALE GENOMIC DNA]</scope>
    <source>
        <strain evidence="2 3">MCCC 1K00696</strain>
    </source>
</reference>
<dbReference type="RefSeq" id="WP_340931827.1">
    <property type="nucleotide sequence ID" value="NZ_CP150496.1"/>
</dbReference>
<dbReference type="InterPro" id="IPR016181">
    <property type="entry name" value="Acyl_CoA_acyltransferase"/>
</dbReference>
<accession>A0ABZ2TNI1</accession>
<name>A0ABZ2TNI1_9FLAO</name>
<feature type="domain" description="N-acetyltransferase" evidence="1">
    <location>
        <begin position="23"/>
        <end position="166"/>
    </location>
</feature>
<dbReference type="SUPFAM" id="SSF55729">
    <property type="entry name" value="Acyl-CoA N-acyltransferases (Nat)"/>
    <property type="match status" value="1"/>
</dbReference>
<dbReference type="CDD" id="cd04301">
    <property type="entry name" value="NAT_SF"/>
    <property type="match status" value="1"/>
</dbReference>
<dbReference type="PROSITE" id="PS51186">
    <property type="entry name" value="GNAT"/>
    <property type="match status" value="1"/>
</dbReference>
<proteinExistence type="predicted"/>
<protein>
    <submittedName>
        <fullName evidence="2">GNAT family N-acetyltransferase</fullName>
    </submittedName>
</protein>
<keyword evidence="3" id="KW-1185">Reference proteome</keyword>
<evidence type="ECO:0000313" key="3">
    <source>
        <dbReference type="Proteomes" id="UP001491088"/>
    </source>
</evidence>
<dbReference type="InterPro" id="IPR000182">
    <property type="entry name" value="GNAT_dom"/>
</dbReference>
<gene>
    <name evidence="2" type="ORF">WG950_09115</name>
</gene>
<evidence type="ECO:0000259" key="1">
    <source>
        <dbReference type="PROSITE" id="PS51186"/>
    </source>
</evidence>
<dbReference type="EMBL" id="CP150496">
    <property type="protein sequence ID" value="WYW54686.1"/>
    <property type="molecule type" value="Genomic_DNA"/>
</dbReference>
<sequence length="178" mass="21504">MIKITEDLTLKNILLSDAEILHTLMKTVYLSAYSHFWKDKGDWYVNYQYSKENLEQELLQENSSYYFICCKNEVVGNIRIIWDENLEGLSEEKQLKLHRLYLHKKTQGKGFGKKIVNWLENLAKQKDYSVLWLDAMNMQEQAFQFYKKLDYKYHSHTFLPFELLHDEVRKMSQVYKLL</sequence>